<dbReference type="RefSeq" id="WP_179590260.1">
    <property type="nucleotide sequence ID" value="NZ_JACFYX020000005.1"/>
</dbReference>
<dbReference type="EMBL" id="JACFYX010000011">
    <property type="protein sequence ID" value="MBG0836095.1"/>
    <property type="molecule type" value="Genomic_DNA"/>
</dbReference>
<dbReference type="Proteomes" id="UP000596932">
    <property type="component" value="Unassembled WGS sequence"/>
</dbReference>
<dbReference type="GO" id="GO:0005829">
    <property type="term" value="C:cytosol"/>
    <property type="evidence" value="ECO:0007669"/>
    <property type="project" value="TreeGrafter"/>
</dbReference>
<comment type="subunit">
    <text evidence="3">The glycine cleavage system is composed of four proteins: P, T, L and H.</text>
</comment>
<comment type="caution">
    <text evidence="6">The sequence shown here is derived from an EMBL/GenBank/DDBJ whole genome shotgun (WGS) entry which is preliminary data.</text>
</comment>
<comment type="function">
    <text evidence="3">The glycine cleavage system catalyzes the degradation of glycine. The H protein shuttles the methylamine group of glycine from the P protein to the T protein.</text>
</comment>
<protein>
    <recommendedName>
        <fullName evidence="3">Glycine cleavage system H protein</fullName>
    </recommendedName>
</protein>
<proteinExistence type="inferred from homology"/>
<dbReference type="CDD" id="cd06848">
    <property type="entry name" value="GCS_H"/>
    <property type="match status" value="1"/>
</dbReference>
<dbReference type="InterPro" id="IPR002930">
    <property type="entry name" value="GCV_H"/>
</dbReference>
<dbReference type="GO" id="GO:0005960">
    <property type="term" value="C:glycine cleavage complex"/>
    <property type="evidence" value="ECO:0007669"/>
    <property type="project" value="InterPro"/>
</dbReference>
<dbReference type="NCBIfam" id="TIGR00527">
    <property type="entry name" value="gcvH"/>
    <property type="match status" value="1"/>
</dbReference>
<organism evidence="6 7">
    <name type="scientific">Pseudomonas chaetocerotis</name>
    <dbReference type="NCBI Taxonomy" id="2758695"/>
    <lineage>
        <taxon>Bacteria</taxon>
        <taxon>Pseudomonadati</taxon>
        <taxon>Pseudomonadota</taxon>
        <taxon>Gammaproteobacteria</taxon>
        <taxon>Pseudomonadales</taxon>
        <taxon>Pseudomonadaceae</taxon>
        <taxon>Pseudomonas</taxon>
    </lineage>
</organism>
<evidence type="ECO:0000256" key="1">
    <source>
        <dbReference type="ARBA" id="ARBA00009249"/>
    </source>
</evidence>
<dbReference type="Gene3D" id="2.40.50.100">
    <property type="match status" value="1"/>
</dbReference>
<dbReference type="InterPro" id="IPR033753">
    <property type="entry name" value="GCV_H/Fam206"/>
</dbReference>
<evidence type="ECO:0000313" key="7">
    <source>
        <dbReference type="Proteomes" id="UP000596932"/>
    </source>
</evidence>
<accession>A0A931GB03</accession>
<evidence type="ECO:0000256" key="4">
    <source>
        <dbReference type="PIRSR" id="PIRSR617453-50"/>
    </source>
</evidence>
<feature type="modified residue" description="N6-lipoyllysine" evidence="3 4">
    <location>
        <position position="60"/>
    </location>
</feature>
<name>A0A931GB03_9PSED</name>
<dbReference type="GO" id="GO:0009249">
    <property type="term" value="P:protein lipoylation"/>
    <property type="evidence" value="ECO:0007669"/>
    <property type="project" value="TreeGrafter"/>
</dbReference>
<dbReference type="SUPFAM" id="SSF51230">
    <property type="entry name" value="Single hybrid motif"/>
    <property type="match status" value="1"/>
</dbReference>
<evidence type="ECO:0000259" key="5">
    <source>
        <dbReference type="PROSITE" id="PS50968"/>
    </source>
</evidence>
<dbReference type="PANTHER" id="PTHR11715:SF3">
    <property type="entry name" value="GLYCINE CLEAVAGE SYSTEM H PROTEIN-RELATED"/>
    <property type="match status" value="1"/>
</dbReference>
<dbReference type="PANTHER" id="PTHR11715">
    <property type="entry name" value="GLYCINE CLEAVAGE SYSTEM H PROTEIN"/>
    <property type="match status" value="1"/>
</dbReference>
<keyword evidence="2 3" id="KW-0450">Lipoyl</keyword>
<sequence length="127" mass="13920">MSELRFTADHEWLRLDNDGLVTVGITHYAQDALGDVVYVQLPEAKSYAQGEEVAVLESVKAASNIVMPLDGEIVEVNADLEGSPELVNESPLDKAWFFRMRLADNAVLADLLDKAGYDRLLNANADA</sequence>
<evidence type="ECO:0000313" key="6">
    <source>
        <dbReference type="EMBL" id="MBG0836095.1"/>
    </source>
</evidence>
<dbReference type="AlphaFoldDB" id="A0A931GB03"/>
<feature type="domain" description="Lipoyl-binding" evidence="5">
    <location>
        <begin position="20"/>
        <end position="101"/>
    </location>
</feature>
<evidence type="ECO:0000256" key="2">
    <source>
        <dbReference type="ARBA" id="ARBA00022823"/>
    </source>
</evidence>
<comment type="similarity">
    <text evidence="1 3">Belongs to the GcvH family.</text>
</comment>
<dbReference type="InterPro" id="IPR011053">
    <property type="entry name" value="Single_hybrid_motif"/>
</dbReference>
<dbReference type="PROSITE" id="PS50968">
    <property type="entry name" value="BIOTINYL_LIPOYL"/>
    <property type="match status" value="1"/>
</dbReference>
<dbReference type="GO" id="GO:0019464">
    <property type="term" value="P:glycine decarboxylation via glycine cleavage system"/>
    <property type="evidence" value="ECO:0007669"/>
    <property type="project" value="UniProtKB-UniRule"/>
</dbReference>
<dbReference type="NCBIfam" id="NF002270">
    <property type="entry name" value="PRK01202.1"/>
    <property type="match status" value="1"/>
</dbReference>
<dbReference type="HAMAP" id="MF_00272">
    <property type="entry name" value="GcvH"/>
    <property type="match status" value="1"/>
</dbReference>
<gene>
    <name evidence="3 6" type="primary">gcvH</name>
    <name evidence="6" type="ORF">H3221_13370</name>
</gene>
<reference evidence="6" key="1">
    <citation type="submission" date="2020-07" db="EMBL/GenBank/DDBJ databases">
        <title>Pseudomonas chaetoceroseae sp. nov., a new member of the Pseudomonas oleovorans group isolated from a culture of Chaetoceros calcitrans.</title>
        <authorList>
            <person name="Girard L."/>
            <person name="Lood C."/>
            <person name="De Mot R."/>
            <person name="Baudart J."/>
        </authorList>
    </citation>
    <scope>NUCLEOTIDE SEQUENCE</scope>
    <source>
        <strain evidence="6">536</strain>
    </source>
</reference>
<comment type="cofactor">
    <cofactor evidence="3">
        <name>(R)-lipoate</name>
        <dbReference type="ChEBI" id="CHEBI:83088"/>
    </cofactor>
    <text evidence="3">Binds 1 lipoyl cofactor covalently.</text>
</comment>
<evidence type="ECO:0000256" key="3">
    <source>
        <dbReference type="HAMAP-Rule" id="MF_00272"/>
    </source>
</evidence>
<dbReference type="Pfam" id="PF01597">
    <property type="entry name" value="GCV_H"/>
    <property type="match status" value="1"/>
</dbReference>
<dbReference type="InterPro" id="IPR000089">
    <property type="entry name" value="Biotin_lipoyl"/>
</dbReference>
<keyword evidence="7" id="KW-1185">Reference proteome</keyword>
<dbReference type="InterPro" id="IPR017453">
    <property type="entry name" value="GCV_H_sub"/>
</dbReference>